<name>A0A150L7L5_9BACL</name>
<organism evidence="1 2">
    <name type="scientific">Saccharococcus caldoxylosilyticus</name>
    <dbReference type="NCBI Taxonomy" id="81408"/>
    <lineage>
        <taxon>Bacteria</taxon>
        <taxon>Bacillati</taxon>
        <taxon>Bacillota</taxon>
        <taxon>Bacilli</taxon>
        <taxon>Bacillales</taxon>
        <taxon>Anoxybacillaceae</taxon>
        <taxon>Saccharococcus</taxon>
    </lineage>
</organism>
<accession>A0A150L7L5</accession>
<reference evidence="1 2" key="1">
    <citation type="submission" date="2016-01" db="EMBL/GenBank/DDBJ databases">
        <title>Draft Genome Sequences of Seven Thermophilic Sporeformers Isolated from Foods.</title>
        <authorList>
            <person name="Berendsen E.M."/>
            <person name="Wells-Bennik M.H."/>
            <person name="Krawcyk A.O."/>
            <person name="De Jong A."/>
            <person name="Holsappel S."/>
            <person name="Eijlander R.T."/>
            <person name="Kuipers O.P."/>
        </authorList>
    </citation>
    <scope>NUCLEOTIDE SEQUENCE [LARGE SCALE GENOMIC DNA]</scope>
    <source>
        <strain evidence="1 2">B4119</strain>
    </source>
</reference>
<dbReference type="Proteomes" id="UP000075455">
    <property type="component" value="Unassembled WGS sequence"/>
</dbReference>
<sequence>MIGLLSIHVCPSGYFEEGQIMNNLPFSFSIQYTKPPIPFK</sequence>
<dbReference type="AlphaFoldDB" id="A0A150L7L5"/>
<dbReference type="EMBL" id="LQYS01000107">
    <property type="protein sequence ID" value="KYD08255.1"/>
    <property type="molecule type" value="Genomic_DNA"/>
</dbReference>
<dbReference type="STRING" id="81408.B4119_4287"/>
<proteinExistence type="predicted"/>
<gene>
    <name evidence="1" type="ORF">B4119_4287</name>
</gene>
<evidence type="ECO:0000313" key="1">
    <source>
        <dbReference type="EMBL" id="KYD08255.1"/>
    </source>
</evidence>
<evidence type="ECO:0000313" key="2">
    <source>
        <dbReference type="Proteomes" id="UP000075455"/>
    </source>
</evidence>
<protein>
    <submittedName>
        <fullName evidence="1">Uncharacterized protein</fullName>
    </submittedName>
</protein>
<comment type="caution">
    <text evidence="1">The sequence shown here is derived from an EMBL/GenBank/DDBJ whole genome shotgun (WGS) entry which is preliminary data.</text>
</comment>